<accession>A0A0C9WSN9</accession>
<feature type="compositionally biased region" description="Basic and acidic residues" evidence="1">
    <location>
        <begin position="152"/>
        <end position="164"/>
    </location>
</feature>
<feature type="region of interest" description="Disordered" evidence="1">
    <location>
        <begin position="117"/>
        <end position="172"/>
    </location>
</feature>
<protein>
    <submittedName>
        <fullName evidence="2">Uncharacterized protein</fullName>
    </submittedName>
</protein>
<evidence type="ECO:0000313" key="3">
    <source>
        <dbReference type="Proteomes" id="UP000054477"/>
    </source>
</evidence>
<dbReference type="EMBL" id="KN838600">
    <property type="protein sequence ID" value="KIK01875.1"/>
    <property type="molecule type" value="Genomic_DNA"/>
</dbReference>
<dbReference type="AlphaFoldDB" id="A0A0C9WSN9"/>
<dbReference type="InterPro" id="IPR052980">
    <property type="entry name" value="Crinkler_effector"/>
</dbReference>
<reference evidence="3" key="2">
    <citation type="submission" date="2015-01" db="EMBL/GenBank/DDBJ databases">
        <title>Evolutionary Origins and Diversification of the Mycorrhizal Mutualists.</title>
        <authorList>
            <consortium name="DOE Joint Genome Institute"/>
            <consortium name="Mycorrhizal Genomics Consortium"/>
            <person name="Kohler A."/>
            <person name="Kuo A."/>
            <person name="Nagy L.G."/>
            <person name="Floudas D."/>
            <person name="Copeland A."/>
            <person name="Barry K.W."/>
            <person name="Cichocki N."/>
            <person name="Veneault-Fourrey C."/>
            <person name="LaButti K."/>
            <person name="Lindquist E.A."/>
            <person name="Lipzen A."/>
            <person name="Lundell T."/>
            <person name="Morin E."/>
            <person name="Murat C."/>
            <person name="Riley R."/>
            <person name="Ohm R."/>
            <person name="Sun H."/>
            <person name="Tunlid A."/>
            <person name="Henrissat B."/>
            <person name="Grigoriev I.V."/>
            <person name="Hibbett D.S."/>
            <person name="Martin F."/>
        </authorList>
    </citation>
    <scope>NUCLEOTIDE SEQUENCE [LARGE SCALE GENOMIC DNA]</scope>
    <source>
        <strain evidence="3">LaAM-08-1</strain>
    </source>
</reference>
<keyword evidence="3" id="KW-1185">Reference proteome</keyword>
<organism evidence="2 3">
    <name type="scientific">Laccaria amethystina LaAM-08-1</name>
    <dbReference type="NCBI Taxonomy" id="1095629"/>
    <lineage>
        <taxon>Eukaryota</taxon>
        <taxon>Fungi</taxon>
        <taxon>Dikarya</taxon>
        <taxon>Basidiomycota</taxon>
        <taxon>Agaricomycotina</taxon>
        <taxon>Agaricomycetes</taxon>
        <taxon>Agaricomycetidae</taxon>
        <taxon>Agaricales</taxon>
        <taxon>Agaricineae</taxon>
        <taxon>Hydnangiaceae</taxon>
        <taxon>Laccaria</taxon>
    </lineage>
</organism>
<dbReference type="HOGENOM" id="CLU_024806_0_0_1"/>
<sequence length="691" mass="77705">MPDDTVRVLYCLVKGATSFMRISLSVDDDVYGLQAMVRNMGKNRILRDANIPDLFVWKLKKQESLVPEESLGDRVFSQGHLSTIAVKLEPGARIGDIFEDQPKLGLHIVVQHAAPSEHDFTDPISPSSSLKSNISASASSTGGRPPAAARKRNLDDIGSHEERGKRRKADSSIVDDGPYAKFGFERLSYDGTPTDEILRFYEKFWGVPLPQEHISLENSIHDEENDEENGRENDGDVQVFIRAEYLRMYKWVEGIYEVGRVNRPSAIVVTGQPGIGKSFWAYYVLRRRLGEKSVSLWYSGSVHYLFCAEGVLLVPATFAFNKFRPRVWTIIDSAQSSSGIPTTMTPVLPGVFPIYITSPKPGHWSGILQSWTANHLIMNPWTRAEIESAYRNITLYSHQSLDKVLKKYDSLGPTARLCFELTPGQIERHTSDRHYEIENTSPDQLKHLFSAGSRLSLATLSDKICLIRRMRGSTLGAGIVTTDFISVEIKQEIVQRLEEFSGNQLLDMWNNFSKFGDARRMTGSIFEVFLRRRFRTRIYLDATPMVRSNCANSRWYASFSTKRPQSATVHGVAQQVFSLQVDVGSTFVYDTTPGLSIRSDVYYVARSGQQGALDSFMLHGGYLDVFQCTGGHDHDIKSGIYDFLESCSGLPPRKNWRSVFVIPDDLISFSCPASSVKDLGFYTARIPMSRA</sequence>
<evidence type="ECO:0000256" key="1">
    <source>
        <dbReference type="SAM" id="MobiDB-lite"/>
    </source>
</evidence>
<name>A0A0C9WSN9_9AGAR</name>
<proteinExistence type="predicted"/>
<gene>
    <name evidence="2" type="ORF">K443DRAFT_6540</name>
</gene>
<dbReference type="Proteomes" id="UP000054477">
    <property type="component" value="Unassembled WGS sequence"/>
</dbReference>
<evidence type="ECO:0000313" key="2">
    <source>
        <dbReference type="EMBL" id="KIK01875.1"/>
    </source>
</evidence>
<dbReference type="PANTHER" id="PTHR33129:SF3">
    <property type="entry name" value="HOT SPOT (RHS) PROTEIN, PUTATIVE-RELATED"/>
    <property type="match status" value="1"/>
</dbReference>
<feature type="compositionally biased region" description="Low complexity" evidence="1">
    <location>
        <begin position="123"/>
        <end position="140"/>
    </location>
</feature>
<dbReference type="OrthoDB" id="2340858at2759"/>
<reference evidence="2 3" key="1">
    <citation type="submission" date="2014-04" db="EMBL/GenBank/DDBJ databases">
        <authorList>
            <consortium name="DOE Joint Genome Institute"/>
            <person name="Kuo A."/>
            <person name="Kohler A."/>
            <person name="Nagy L.G."/>
            <person name="Floudas D."/>
            <person name="Copeland A."/>
            <person name="Barry K.W."/>
            <person name="Cichocki N."/>
            <person name="Veneault-Fourrey C."/>
            <person name="LaButti K."/>
            <person name="Lindquist E.A."/>
            <person name="Lipzen A."/>
            <person name="Lundell T."/>
            <person name="Morin E."/>
            <person name="Murat C."/>
            <person name="Sun H."/>
            <person name="Tunlid A."/>
            <person name="Henrissat B."/>
            <person name="Grigoriev I.V."/>
            <person name="Hibbett D.S."/>
            <person name="Martin F."/>
            <person name="Nordberg H.P."/>
            <person name="Cantor M.N."/>
            <person name="Hua S.X."/>
        </authorList>
    </citation>
    <scope>NUCLEOTIDE SEQUENCE [LARGE SCALE GENOMIC DNA]</scope>
    <source>
        <strain evidence="2 3">LaAM-08-1</strain>
    </source>
</reference>
<dbReference type="PANTHER" id="PTHR33129">
    <property type="entry name" value="PROTEIN KINASE DOMAIN-CONTAINING PROTEIN-RELATED"/>
    <property type="match status" value="1"/>
</dbReference>